<proteinExistence type="inferred from homology"/>
<dbReference type="Pfam" id="PF00118">
    <property type="entry name" value="Cpn60_TCP1"/>
    <property type="match status" value="1"/>
</dbReference>
<dbReference type="InterPro" id="IPR027410">
    <property type="entry name" value="TCP-1-like_intermed_sf"/>
</dbReference>
<keyword evidence="3" id="KW-0143">Chaperone</keyword>
<dbReference type="InterPro" id="IPR027413">
    <property type="entry name" value="GROEL-like_equatorial_sf"/>
</dbReference>
<dbReference type="GO" id="GO:0005524">
    <property type="term" value="F:ATP binding"/>
    <property type="evidence" value="ECO:0007669"/>
    <property type="project" value="InterPro"/>
</dbReference>
<evidence type="ECO:0000256" key="5">
    <source>
        <dbReference type="RuleBase" id="RU000418"/>
    </source>
</evidence>
<evidence type="ECO:0000256" key="4">
    <source>
        <dbReference type="ARBA" id="ARBA00024677"/>
    </source>
</evidence>
<dbReference type="GeneID" id="14906932"/>
<dbReference type="PANTHER" id="PTHR45633">
    <property type="entry name" value="60 KDA HEAT SHOCK PROTEIN, MITOCHONDRIAL"/>
    <property type="match status" value="1"/>
</dbReference>
<dbReference type="InterPro" id="IPR001844">
    <property type="entry name" value="Cpn60/GroEL"/>
</dbReference>
<dbReference type="STRING" id="857967.G0QVE4"/>
<sequence length="422" mass="47147">MFKNKLLEIGASLTRSASGYTNKFAGDGTTTTIILANSILEEGQKYVNFDINPIEMKKGMDIGKKHILEYLEEISIKVNTKDQLNKVAMVCTNHDQKMSKLISDALIEVGLDGIIEIEPGNQLVNELSFTKGITLSRGYASRELIINKQSNSVELNYPLILIADLEIKQIREIVPALELAKKFNKSLLIFAKDISNDVLSSIIFNQQKKIINCCAITVPGMGNYSRVLLEGIALLTGATLFENLNYELFQEIQQKDFGKCQEVLVSELETFFQGTQGPQDKINQRVEELRKSIKNSDNETSQKILKERLARFTGKMAIILCGGNTELDIYENRDRLVDGLNGVKNAIKYGIVTGGGTCLLKASQLLDYIEVENFEQKCGLNALKTALLKPTQILLDNAGFNGKYIVQKILEKQQDDPYIDMI</sequence>
<accession>G0QVE4</accession>
<dbReference type="eggNOG" id="KOG0356">
    <property type="taxonomic scope" value="Eukaryota"/>
</dbReference>
<evidence type="ECO:0000256" key="1">
    <source>
        <dbReference type="ARBA" id="ARBA00006607"/>
    </source>
</evidence>
<comment type="subunit">
    <text evidence="2">Heterooligomeric complex of about 850 to 900 kDa that forms two stacked rings, 12 to 16 nm in diameter.</text>
</comment>
<dbReference type="Gene3D" id="3.50.7.10">
    <property type="entry name" value="GroEL"/>
    <property type="match status" value="1"/>
</dbReference>
<dbReference type="SUPFAM" id="SSF48592">
    <property type="entry name" value="GroEL equatorial domain-like"/>
    <property type="match status" value="1"/>
</dbReference>
<dbReference type="PRINTS" id="PR00298">
    <property type="entry name" value="CHAPERONIN60"/>
</dbReference>
<dbReference type="RefSeq" id="XP_004032388.1">
    <property type="nucleotide sequence ID" value="XM_004032340.1"/>
</dbReference>
<dbReference type="AlphaFoldDB" id="G0QVE4"/>
<dbReference type="InterPro" id="IPR027409">
    <property type="entry name" value="GroEL-like_apical_dom_sf"/>
</dbReference>
<dbReference type="Proteomes" id="UP000008983">
    <property type="component" value="Unassembled WGS sequence"/>
</dbReference>
<protein>
    <submittedName>
        <fullName evidence="6">Uncharacterized protein</fullName>
    </submittedName>
</protein>
<dbReference type="OrthoDB" id="1733909at2759"/>
<evidence type="ECO:0000313" key="7">
    <source>
        <dbReference type="Proteomes" id="UP000008983"/>
    </source>
</evidence>
<comment type="function">
    <text evidence="4">Molecular chaperone; assists the folding of proteins upon ATP hydrolysis. Known to play a role, in vitro, in the folding of actin and tubulin.</text>
</comment>
<dbReference type="NCBIfam" id="NF009487">
    <property type="entry name" value="PRK12849.1"/>
    <property type="match status" value="1"/>
</dbReference>
<dbReference type="InterPro" id="IPR002423">
    <property type="entry name" value="Cpn60/GroEL/TCP-1"/>
</dbReference>
<reference evidence="6 7" key="1">
    <citation type="submission" date="2011-07" db="EMBL/GenBank/DDBJ databases">
        <authorList>
            <person name="Coyne R."/>
            <person name="Brami D."/>
            <person name="Johnson J."/>
            <person name="Hostetler J."/>
            <person name="Hannick L."/>
            <person name="Clark T."/>
            <person name="Cassidy-Hanley D."/>
            <person name="Inman J."/>
        </authorList>
    </citation>
    <scope>NUCLEOTIDE SEQUENCE [LARGE SCALE GENOMIC DNA]</scope>
    <source>
        <strain evidence="6 7">G5</strain>
    </source>
</reference>
<name>G0QVE4_ICHMU</name>
<comment type="similarity">
    <text evidence="1 5">Belongs to the chaperonin (HSP60) family.</text>
</comment>
<dbReference type="GO" id="GO:0140662">
    <property type="term" value="F:ATP-dependent protein folding chaperone"/>
    <property type="evidence" value="ECO:0007669"/>
    <property type="project" value="InterPro"/>
</dbReference>
<evidence type="ECO:0000313" key="6">
    <source>
        <dbReference type="EMBL" id="EGR30801.1"/>
    </source>
</evidence>
<dbReference type="EMBL" id="GL983941">
    <property type="protein sequence ID" value="EGR30801.1"/>
    <property type="molecule type" value="Genomic_DNA"/>
</dbReference>
<dbReference type="SUPFAM" id="SSF54849">
    <property type="entry name" value="GroEL-intermediate domain like"/>
    <property type="match status" value="1"/>
</dbReference>
<organism evidence="6 7">
    <name type="scientific">Ichthyophthirius multifiliis</name>
    <name type="common">White spot disease agent</name>
    <name type="synonym">Ich</name>
    <dbReference type="NCBI Taxonomy" id="5932"/>
    <lineage>
        <taxon>Eukaryota</taxon>
        <taxon>Sar</taxon>
        <taxon>Alveolata</taxon>
        <taxon>Ciliophora</taxon>
        <taxon>Intramacronucleata</taxon>
        <taxon>Oligohymenophorea</taxon>
        <taxon>Hymenostomatida</taxon>
        <taxon>Ophryoglenina</taxon>
        <taxon>Ichthyophthirius</taxon>
    </lineage>
</organism>
<evidence type="ECO:0000256" key="3">
    <source>
        <dbReference type="ARBA" id="ARBA00023186"/>
    </source>
</evidence>
<dbReference type="SUPFAM" id="SSF52029">
    <property type="entry name" value="GroEL apical domain-like"/>
    <property type="match status" value="1"/>
</dbReference>
<dbReference type="FunFam" id="3.50.7.10:FF:000001">
    <property type="entry name" value="60 kDa chaperonin"/>
    <property type="match status" value="1"/>
</dbReference>
<dbReference type="Gene3D" id="3.30.260.10">
    <property type="entry name" value="TCP-1-like chaperonin intermediate domain"/>
    <property type="match status" value="1"/>
</dbReference>
<dbReference type="OMA" id="EMHENRD"/>
<evidence type="ECO:0000256" key="2">
    <source>
        <dbReference type="ARBA" id="ARBA00011531"/>
    </source>
</evidence>
<keyword evidence="7" id="KW-1185">Reference proteome</keyword>
<gene>
    <name evidence="6" type="ORF">IMG5_123150</name>
</gene>
<dbReference type="GO" id="GO:0042026">
    <property type="term" value="P:protein refolding"/>
    <property type="evidence" value="ECO:0007669"/>
    <property type="project" value="InterPro"/>
</dbReference>
<dbReference type="Gene3D" id="1.10.560.10">
    <property type="entry name" value="GroEL-like equatorial domain"/>
    <property type="match status" value="1"/>
</dbReference>
<dbReference type="InParanoid" id="G0QVE4"/>